<protein>
    <submittedName>
        <fullName evidence="9">TolC family outer membrane protein</fullName>
    </submittedName>
</protein>
<organism evidence="9 10">
    <name type="scientific">Pantoea brenneri</name>
    <dbReference type="NCBI Taxonomy" id="472694"/>
    <lineage>
        <taxon>Bacteria</taxon>
        <taxon>Pseudomonadati</taxon>
        <taxon>Pseudomonadota</taxon>
        <taxon>Gammaproteobacteria</taxon>
        <taxon>Enterobacterales</taxon>
        <taxon>Erwiniaceae</taxon>
        <taxon>Pantoea</taxon>
    </lineage>
</organism>
<dbReference type="PANTHER" id="PTHR30026:SF22">
    <property type="entry name" value="OUTER MEMBRANE EFFLUX PROTEIN"/>
    <property type="match status" value="1"/>
</dbReference>
<keyword evidence="3" id="KW-0813">Transport</keyword>
<keyword evidence="4" id="KW-1134">Transmembrane beta strand</keyword>
<evidence type="ECO:0000256" key="4">
    <source>
        <dbReference type="ARBA" id="ARBA00022452"/>
    </source>
</evidence>
<dbReference type="NCBIfam" id="TIGR01844">
    <property type="entry name" value="type_I_sec_TolC"/>
    <property type="match status" value="1"/>
</dbReference>
<evidence type="ECO:0000313" key="9">
    <source>
        <dbReference type="EMBL" id="NUY97695.1"/>
    </source>
</evidence>
<proteinExistence type="inferred from homology"/>
<keyword evidence="8" id="KW-0732">Signal</keyword>
<evidence type="ECO:0000256" key="7">
    <source>
        <dbReference type="ARBA" id="ARBA00023237"/>
    </source>
</evidence>
<feature type="chain" id="PRO_5030884376" evidence="8">
    <location>
        <begin position="20"/>
        <end position="497"/>
    </location>
</feature>
<dbReference type="InterPro" id="IPR003423">
    <property type="entry name" value="OMP_efflux"/>
</dbReference>
<evidence type="ECO:0000256" key="2">
    <source>
        <dbReference type="ARBA" id="ARBA00007613"/>
    </source>
</evidence>
<comment type="similarity">
    <text evidence="2">Belongs to the outer membrane factor (OMF) (TC 1.B.17) family.</text>
</comment>
<dbReference type="PANTHER" id="PTHR30026">
    <property type="entry name" value="OUTER MEMBRANE PROTEIN TOLC"/>
    <property type="match status" value="1"/>
</dbReference>
<name>A0A7Y6TSX6_9GAMM</name>
<feature type="signal peptide" evidence="8">
    <location>
        <begin position="1"/>
        <end position="19"/>
    </location>
</feature>
<dbReference type="SUPFAM" id="SSF56954">
    <property type="entry name" value="Outer membrane efflux proteins (OEP)"/>
    <property type="match status" value="1"/>
</dbReference>
<reference evidence="9 10" key="1">
    <citation type="submission" date="2020-05" db="EMBL/GenBank/DDBJ databases">
        <title>Whole Genome Sequences of Enterobacteriales Associated with the International Space Station.</title>
        <authorList>
            <person name="Bharadwaj A."/>
            <person name="Daudu R."/>
            <person name="Singh N."/>
            <person name="Wood J."/>
            <person name="Debieu M."/>
            <person name="Mason C."/>
            <person name="Wang C."/>
            <person name="Venkateswaran K."/>
        </authorList>
    </citation>
    <scope>NUCLEOTIDE SEQUENCE [LARGE SCALE GENOMIC DNA]</scope>
    <source>
        <strain evidence="9 10">IF5SW-B1</strain>
    </source>
</reference>
<gene>
    <name evidence="9" type="ORF">HU668_14670</name>
</gene>
<evidence type="ECO:0000256" key="8">
    <source>
        <dbReference type="SAM" id="SignalP"/>
    </source>
</evidence>
<comment type="caution">
    <text evidence="9">The sequence shown here is derived from an EMBL/GenBank/DDBJ whole genome shotgun (WGS) entry which is preliminary data.</text>
</comment>
<dbReference type="EMBL" id="JABWPM010000016">
    <property type="protein sequence ID" value="NUY97695.1"/>
    <property type="molecule type" value="Genomic_DNA"/>
</dbReference>
<dbReference type="Gene3D" id="1.20.1600.10">
    <property type="entry name" value="Outer membrane efflux proteins (OEP)"/>
    <property type="match status" value="1"/>
</dbReference>
<keyword evidence="5" id="KW-0812">Transmembrane</keyword>
<dbReference type="Proteomes" id="UP000566985">
    <property type="component" value="Unassembled WGS sequence"/>
</dbReference>
<evidence type="ECO:0000256" key="6">
    <source>
        <dbReference type="ARBA" id="ARBA00023136"/>
    </source>
</evidence>
<dbReference type="GO" id="GO:0009279">
    <property type="term" value="C:cell outer membrane"/>
    <property type="evidence" value="ECO:0007669"/>
    <property type="project" value="UniProtKB-SubCell"/>
</dbReference>
<dbReference type="AlphaFoldDB" id="A0A7Y6TSX6"/>
<evidence type="ECO:0000313" key="10">
    <source>
        <dbReference type="Proteomes" id="UP000566985"/>
    </source>
</evidence>
<dbReference type="InterPro" id="IPR051906">
    <property type="entry name" value="TolC-like"/>
</dbReference>
<dbReference type="GO" id="GO:1990281">
    <property type="term" value="C:efflux pump complex"/>
    <property type="evidence" value="ECO:0007669"/>
    <property type="project" value="TreeGrafter"/>
</dbReference>
<dbReference type="GO" id="GO:0015562">
    <property type="term" value="F:efflux transmembrane transporter activity"/>
    <property type="evidence" value="ECO:0007669"/>
    <property type="project" value="InterPro"/>
</dbReference>
<evidence type="ECO:0000256" key="5">
    <source>
        <dbReference type="ARBA" id="ARBA00022692"/>
    </source>
</evidence>
<dbReference type="InterPro" id="IPR010130">
    <property type="entry name" value="T1SS_OMP_TolC"/>
</dbReference>
<keyword evidence="6" id="KW-0472">Membrane</keyword>
<evidence type="ECO:0000256" key="3">
    <source>
        <dbReference type="ARBA" id="ARBA00022448"/>
    </source>
</evidence>
<dbReference type="GO" id="GO:0015288">
    <property type="term" value="F:porin activity"/>
    <property type="evidence" value="ECO:0007669"/>
    <property type="project" value="TreeGrafter"/>
</dbReference>
<evidence type="ECO:0000256" key="1">
    <source>
        <dbReference type="ARBA" id="ARBA00004442"/>
    </source>
</evidence>
<dbReference type="Pfam" id="PF02321">
    <property type="entry name" value="OEP"/>
    <property type="match status" value="2"/>
</dbReference>
<accession>A0A7Y6TSX6</accession>
<comment type="subcellular location">
    <subcellularLocation>
        <location evidence="1">Cell outer membrane</location>
    </subcellularLocation>
</comment>
<sequence length="497" mass="54581">MRRLFITLYCVISMPCAFSAEKGHNPFTQAEIKEAPAGFWGAFSDTPDPATTPAGSAVLADKLQIKPAQIEMQPAEKNQASRNPHLPAEWPTDWQQAIQQAVNYHPSIGSSIATLESAGFSIDAASAGYLPAIKAGITSGRQEDEGNGQIATVGLSQMLYDFGKTGSAVDQASAKYLRQQAAVLAQIDTIIQQTALAMNEVYRYAQLLDNAKKEVKALRNILALTQMRADAGASTRVDPVQAQARVEAALAQQQDIEIKLQQQKYHLQSLIGQPLGSTRLSAPVSLLPLIERQRNHIDLNRNPEILMAQADAAVAQAELRSYKAQRYPTVSLEANSNKYMGDIASSQRHSQYQNVYLSVNSTLYQGGALVAQESASARALEAARSAIASKKLEITDQQRNYFQSVNGLQRNISLLSRRMKTILETRALYREQYLSLGIRNVLDLLNAEQEISRAEQDLINARCDLWASSVNYVVLAGLAREAFNFDNQLIQGLRITS</sequence>
<keyword evidence="7" id="KW-0998">Cell outer membrane</keyword>